<reference evidence="2" key="1">
    <citation type="journal article" date="2018" name="Genome Announc.">
        <title>Draft Genome Sequence of the Nitrogen-Fixing and Hormogonia-Inducing Cyanobacterium Nostoc cycadae Strain WK-1, Isolated from the Coralloid Roots of Cycas revoluta.</title>
        <authorList>
            <person name="Kanesaki Y."/>
            <person name="Hirose M."/>
            <person name="Hirose Y."/>
            <person name="Fujisawa T."/>
            <person name="Nakamura Y."/>
            <person name="Watanabe S."/>
            <person name="Matsunaga S."/>
            <person name="Uchida H."/>
            <person name="Murakami A."/>
        </authorList>
    </citation>
    <scope>NUCLEOTIDE SEQUENCE [LARGE SCALE GENOMIC DNA]</scope>
    <source>
        <strain evidence="2">WK-1</strain>
    </source>
</reference>
<protein>
    <submittedName>
        <fullName evidence="1">Uncharacterized protein</fullName>
    </submittedName>
</protein>
<organism evidence="1 2">
    <name type="scientific">Nostoc cycadae WK-1</name>
    <dbReference type="NCBI Taxonomy" id="1861711"/>
    <lineage>
        <taxon>Bacteria</taxon>
        <taxon>Bacillati</taxon>
        <taxon>Cyanobacteriota</taxon>
        <taxon>Cyanophyceae</taxon>
        <taxon>Nostocales</taxon>
        <taxon>Nostocaceae</taxon>
        <taxon>Nostoc</taxon>
    </lineage>
</organism>
<accession>A0A2H6LKE7</accession>
<proteinExistence type="predicted"/>
<evidence type="ECO:0000313" key="1">
    <source>
        <dbReference type="EMBL" id="GBE93673.1"/>
    </source>
</evidence>
<gene>
    <name evidence="1" type="ORF">NCWK1_3438</name>
</gene>
<sequence length="395" mass="47268">MHELALDSQKLNELVDKCKHFSIYPRDIPSYERGSLQKPGVNELLIELVNQAIEDLLVLSQQERKSLVKSYPAAMNIYIDIDSIDFNDEIDIKKVAVYYIGAEIHRRKYSFKKIVNETTENSTVINKFPELKQKLDDDNLLLIDDSFTMHDYGIEYEGYIIQYHRLLRSKYLSYSNSKFLGRWISYYESKKLSNSFRIAVDHHSEVLPKENYGQVLEFDTWYGPAFDLDRIDDPSYTGLTVVKRNKNSLFEDSYKLDRTEFFWSHKDGIKTFEIEEISDNGQWYDHYLFNRYIHSERDTNRGVTRHLDGAVKIYLKNDYQRRFETYLPDKSSYKKIKMWRVDGDIDVDRWITLISFFYDGNEMVYEYFDPAGFKEKFELRVRDFKEWKKQQNDAH</sequence>
<keyword evidence="2" id="KW-1185">Reference proteome</keyword>
<dbReference type="EMBL" id="BDGE01000060">
    <property type="protein sequence ID" value="GBE93673.1"/>
    <property type="molecule type" value="Genomic_DNA"/>
</dbReference>
<comment type="caution">
    <text evidence="1">The sequence shown here is derived from an EMBL/GenBank/DDBJ whole genome shotgun (WGS) entry which is preliminary data.</text>
</comment>
<dbReference type="Proteomes" id="UP000236527">
    <property type="component" value="Unassembled WGS sequence"/>
</dbReference>
<dbReference type="RefSeq" id="WP_103125639.1">
    <property type="nucleotide sequence ID" value="NZ_DF978432.1"/>
</dbReference>
<evidence type="ECO:0000313" key="2">
    <source>
        <dbReference type="Proteomes" id="UP000236527"/>
    </source>
</evidence>
<name>A0A2H6LKE7_9NOSO</name>
<dbReference type="AlphaFoldDB" id="A0A2H6LKE7"/>